<evidence type="ECO:0008006" key="2">
    <source>
        <dbReference type="Google" id="ProtNLM"/>
    </source>
</evidence>
<accession>A0A6J4L0V8</accession>
<dbReference type="Pfam" id="PF01527">
    <property type="entry name" value="HTH_Tnp_1"/>
    <property type="match status" value="1"/>
</dbReference>
<dbReference type="EMBL" id="CADCTR010001915">
    <property type="protein sequence ID" value="CAA9319461.1"/>
    <property type="molecule type" value="Genomic_DNA"/>
</dbReference>
<reference evidence="1" key="1">
    <citation type="submission" date="2020-02" db="EMBL/GenBank/DDBJ databases">
        <authorList>
            <person name="Meier V. D."/>
        </authorList>
    </citation>
    <scope>NUCLEOTIDE SEQUENCE</scope>
    <source>
        <strain evidence="1">AVDCRST_MAG93</strain>
    </source>
</reference>
<dbReference type="AlphaFoldDB" id="A0A6J4L0V8"/>
<dbReference type="InterPro" id="IPR002514">
    <property type="entry name" value="Transposase_8"/>
</dbReference>
<protein>
    <recommendedName>
        <fullName evidence="2">Transposase</fullName>
    </recommendedName>
</protein>
<dbReference type="InterPro" id="IPR009057">
    <property type="entry name" value="Homeodomain-like_sf"/>
</dbReference>
<dbReference type="GO" id="GO:0004803">
    <property type="term" value="F:transposase activity"/>
    <property type="evidence" value="ECO:0007669"/>
    <property type="project" value="InterPro"/>
</dbReference>
<dbReference type="GO" id="GO:0006313">
    <property type="term" value="P:DNA transposition"/>
    <property type="evidence" value="ECO:0007669"/>
    <property type="project" value="InterPro"/>
</dbReference>
<proteinExistence type="predicted"/>
<dbReference type="InterPro" id="IPR036388">
    <property type="entry name" value="WH-like_DNA-bd_sf"/>
</dbReference>
<dbReference type="Gene3D" id="1.10.10.10">
    <property type="entry name" value="Winged helix-like DNA-binding domain superfamily/Winged helix DNA-binding domain"/>
    <property type="match status" value="1"/>
</dbReference>
<name>A0A6J4L0V8_9CHLR</name>
<dbReference type="SUPFAM" id="SSF46689">
    <property type="entry name" value="Homeodomain-like"/>
    <property type="match status" value="1"/>
</dbReference>
<evidence type="ECO:0000313" key="1">
    <source>
        <dbReference type="EMBL" id="CAA9319461.1"/>
    </source>
</evidence>
<organism evidence="1">
    <name type="scientific">uncultured Chloroflexia bacterium</name>
    <dbReference type="NCBI Taxonomy" id="1672391"/>
    <lineage>
        <taxon>Bacteria</taxon>
        <taxon>Bacillati</taxon>
        <taxon>Chloroflexota</taxon>
        <taxon>Chloroflexia</taxon>
        <taxon>environmental samples</taxon>
    </lineage>
</organism>
<sequence length="101" mass="11542">MPGRNHSRQFKLECARQVATGQKRPAQLCREHGLAESVLLRWRKEYEARGEEAFTEKRASSREEALEARVAELERFCGKLSLENELLKKGLSKYHSNGGTP</sequence>
<dbReference type="GO" id="GO:0003677">
    <property type="term" value="F:DNA binding"/>
    <property type="evidence" value="ECO:0007669"/>
    <property type="project" value="InterPro"/>
</dbReference>
<gene>
    <name evidence="1" type="ORF">AVDCRST_MAG93-5675</name>
</gene>